<evidence type="ECO:0000313" key="1">
    <source>
        <dbReference type="EMBL" id="SDC32907.1"/>
    </source>
</evidence>
<dbReference type="RefSeq" id="WP_090388691.1">
    <property type="nucleotide sequence ID" value="NZ_FMZO01000002.1"/>
</dbReference>
<gene>
    <name evidence="1" type="ORF">SAMN04487894_10253</name>
</gene>
<keyword evidence="2" id="KW-1185">Reference proteome</keyword>
<dbReference type="AlphaFoldDB" id="A0A1G6KPT0"/>
<protein>
    <submittedName>
        <fullName evidence="1">Uncharacterized protein</fullName>
    </submittedName>
</protein>
<reference evidence="2" key="1">
    <citation type="submission" date="2016-10" db="EMBL/GenBank/DDBJ databases">
        <authorList>
            <person name="Varghese N."/>
            <person name="Submissions S."/>
        </authorList>
    </citation>
    <scope>NUCLEOTIDE SEQUENCE [LARGE SCALE GENOMIC DNA]</scope>
    <source>
        <strain evidence="2">DSM 25811 / CCM 8410 / LMG 26954 / E90</strain>
    </source>
</reference>
<evidence type="ECO:0000313" key="2">
    <source>
        <dbReference type="Proteomes" id="UP000198757"/>
    </source>
</evidence>
<accession>A0A1G6KPT0</accession>
<dbReference type="OrthoDB" id="615153at2"/>
<name>A0A1G6KPT0_NIADE</name>
<dbReference type="EMBL" id="FMZO01000002">
    <property type="protein sequence ID" value="SDC32907.1"/>
    <property type="molecule type" value="Genomic_DNA"/>
</dbReference>
<organism evidence="1 2">
    <name type="scientific">Niabella drilacis (strain DSM 25811 / CCM 8410 / CCUG 62505 / LMG 26954 / E90)</name>
    <dbReference type="NCBI Taxonomy" id="1285928"/>
    <lineage>
        <taxon>Bacteria</taxon>
        <taxon>Pseudomonadati</taxon>
        <taxon>Bacteroidota</taxon>
        <taxon>Chitinophagia</taxon>
        <taxon>Chitinophagales</taxon>
        <taxon>Chitinophagaceae</taxon>
        <taxon>Niabella</taxon>
    </lineage>
</organism>
<proteinExistence type="predicted"/>
<dbReference type="Proteomes" id="UP000198757">
    <property type="component" value="Unassembled WGS sequence"/>
</dbReference>
<sequence>MNNTPSIAHEFYKVREEWARIEKLKHWSLAVWVAGYQDIDIIDKFIETESLAIGVFDDIFFRFETTYKGNPVLFEEELWQEYRSWFEKTPQPSKQDVIGALKNDGILSPDFEPQFHVNSGFTGLIREMLRLKHNLEGYEATHFCLYFPPAKANRFLLGDWLNRTLKKELPSQIRLITIDYAANRKIFVSNYEKVVELTPQLNMLAAINNEMDKGGGRTDAVSPESRLTKQIRVVMDSILKNNKDLTLRESRKMIGLAKETQNPSTLVSSLLVASQAHYNIKDHEPSEQYAEEAIIKAEALMNDGDAAGFHCWKACMMLKGALLSAKRKWEKAIAVYDALAEKALSHGDIFFTMEGHRISGHLYYLRGRMQPAFEQSLLALVAGSYLSREMMRQSTFLHAAYLAHFIGEKIKPQDELKILEDQLQDWVGEDWKELISSSELEKSTTKPRSRFMPPVSF</sequence>
<dbReference type="STRING" id="1285928.SAMN04487894_10253"/>